<dbReference type="RefSeq" id="XP_001873568.1">
    <property type="nucleotide sequence ID" value="XM_001873533.1"/>
</dbReference>
<dbReference type="GeneID" id="6069892"/>
<dbReference type="AlphaFoldDB" id="B0CNW1"/>
<protein>
    <submittedName>
        <fullName evidence="2">Predicted protein</fullName>
    </submittedName>
</protein>
<evidence type="ECO:0000313" key="3">
    <source>
        <dbReference type="Proteomes" id="UP000001194"/>
    </source>
</evidence>
<gene>
    <name evidence="2" type="ORF">LACBIDRAFT_321139</name>
</gene>
<dbReference type="OrthoDB" id="3129719at2759"/>
<accession>B0CNW1</accession>
<reference evidence="2 3" key="1">
    <citation type="journal article" date="2008" name="Nature">
        <title>The genome of Laccaria bicolor provides insights into mycorrhizal symbiosis.</title>
        <authorList>
            <person name="Martin F."/>
            <person name="Aerts A."/>
            <person name="Ahren D."/>
            <person name="Brun A."/>
            <person name="Danchin E.G.J."/>
            <person name="Duchaussoy F."/>
            <person name="Gibon J."/>
            <person name="Kohler A."/>
            <person name="Lindquist E."/>
            <person name="Pereda V."/>
            <person name="Salamov A."/>
            <person name="Shapiro H.J."/>
            <person name="Wuyts J."/>
            <person name="Blaudez D."/>
            <person name="Buee M."/>
            <person name="Brokstein P."/>
            <person name="Canbaeck B."/>
            <person name="Cohen D."/>
            <person name="Courty P.E."/>
            <person name="Coutinho P.M."/>
            <person name="Delaruelle C."/>
            <person name="Detter J.C."/>
            <person name="Deveau A."/>
            <person name="DiFazio S."/>
            <person name="Duplessis S."/>
            <person name="Fraissinet-Tachet L."/>
            <person name="Lucic E."/>
            <person name="Frey-Klett P."/>
            <person name="Fourrey C."/>
            <person name="Feussner I."/>
            <person name="Gay G."/>
            <person name="Grimwood J."/>
            <person name="Hoegger P.J."/>
            <person name="Jain P."/>
            <person name="Kilaru S."/>
            <person name="Labbe J."/>
            <person name="Lin Y.C."/>
            <person name="Legue V."/>
            <person name="Le Tacon F."/>
            <person name="Marmeisse R."/>
            <person name="Melayah D."/>
            <person name="Montanini B."/>
            <person name="Muratet M."/>
            <person name="Nehls U."/>
            <person name="Niculita-Hirzel H."/>
            <person name="Oudot-Le Secq M.P."/>
            <person name="Peter M."/>
            <person name="Quesneville H."/>
            <person name="Rajashekar B."/>
            <person name="Reich M."/>
            <person name="Rouhier N."/>
            <person name="Schmutz J."/>
            <person name="Yin T."/>
            <person name="Chalot M."/>
            <person name="Henrissat B."/>
            <person name="Kuees U."/>
            <person name="Lucas S."/>
            <person name="Van de Peer Y."/>
            <person name="Podila G.K."/>
            <person name="Polle A."/>
            <person name="Pukkila P.J."/>
            <person name="Richardson P.M."/>
            <person name="Rouze P."/>
            <person name="Sanders I.R."/>
            <person name="Stajich J.E."/>
            <person name="Tunlid A."/>
            <person name="Tuskan G."/>
            <person name="Grigoriev I.V."/>
        </authorList>
    </citation>
    <scope>NUCLEOTIDE SEQUENCE [LARGE SCALE GENOMIC DNA]</scope>
    <source>
        <strain evidence="3">S238N-H82 / ATCC MYA-4686</strain>
    </source>
</reference>
<keyword evidence="1" id="KW-1133">Transmembrane helix</keyword>
<name>B0CNW1_LACBS</name>
<dbReference type="HOGENOM" id="CLU_1147344_0_0_1"/>
<dbReference type="KEGG" id="lbc:LACBIDRAFT_321139"/>
<evidence type="ECO:0000256" key="1">
    <source>
        <dbReference type="SAM" id="Phobius"/>
    </source>
</evidence>
<evidence type="ECO:0000313" key="2">
    <source>
        <dbReference type="EMBL" id="EDR15360.1"/>
    </source>
</evidence>
<keyword evidence="1" id="KW-0812">Transmembrane</keyword>
<dbReference type="EMBL" id="DS547091">
    <property type="protein sequence ID" value="EDR15360.1"/>
    <property type="molecule type" value="Genomic_DNA"/>
</dbReference>
<proteinExistence type="predicted"/>
<dbReference type="InParanoid" id="B0CNW1"/>
<dbReference type="Proteomes" id="UP000001194">
    <property type="component" value="Unassembled WGS sequence"/>
</dbReference>
<sequence>MQNPIPADSCGFWSHSCGFLWIPADSGPIPADSCGFLWIPADSCRNGRGTQPHKTPTLNSAKNSRPLIPADDPVIQSSSPAHPHQNYIIERVELAQSAYIQVDGKLQKLRHRHKLTPDQWQSMYHDDEIRGHHIRIELFTHLGHATKVTIRYLGLLITFAAWVALLYGMIHVRGTGWKVVMGVVAAVVWDSGSNSGSCTSSTLCRAQPGIYCRCCGPRFFNYFNFTVNFHFKNTTLTLISTL</sequence>
<keyword evidence="1" id="KW-0472">Membrane</keyword>
<keyword evidence="3" id="KW-1185">Reference proteome</keyword>
<feature type="transmembrane region" description="Helical" evidence="1">
    <location>
        <begin position="152"/>
        <end position="170"/>
    </location>
</feature>
<organism evidence="3">
    <name type="scientific">Laccaria bicolor (strain S238N-H82 / ATCC MYA-4686)</name>
    <name type="common">Bicoloured deceiver</name>
    <name type="synonym">Laccaria laccata var. bicolor</name>
    <dbReference type="NCBI Taxonomy" id="486041"/>
    <lineage>
        <taxon>Eukaryota</taxon>
        <taxon>Fungi</taxon>
        <taxon>Dikarya</taxon>
        <taxon>Basidiomycota</taxon>
        <taxon>Agaricomycotina</taxon>
        <taxon>Agaricomycetes</taxon>
        <taxon>Agaricomycetidae</taxon>
        <taxon>Agaricales</taxon>
        <taxon>Agaricineae</taxon>
        <taxon>Hydnangiaceae</taxon>
        <taxon>Laccaria</taxon>
    </lineage>
</organism>